<feature type="transmembrane region" description="Helical" evidence="12">
    <location>
        <begin position="12"/>
        <end position="37"/>
    </location>
</feature>
<evidence type="ECO:0000256" key="5">
    <source>
        <dbReference type="ARBA" id="ARBA00022481"/>
    </source>
</evidence>
<keyword evidence="8" id="KW-0574">Periplasm</keyword>
<evidence type="ECO:0000256" key="8">
    <source>
        <dbReference type="ARBA" id="ARBA00022764"/>
    </source>
</evidence>
<evidence type="ECO:0000256" key="9">
    <source>
        <dbReference type="ARBA" id="ARBA00022989"/>
    </source>
</evidence>
<evidence type="ECO:0000256" key="12">
    <source>
        <dbReference type="SAM" id="Phobius"/>
    </source>
</evidence>
<dbReference type="InterPro" id="IPR012902">
    <property type="entry name" value="N_methyl_site"/>
</dbReference>
<comment type="subcellular location">
    <subcellularLocation>
        <location evidence="2">Cell inner membrane</location>
        <topology evidence="2">Single-pass membrane protein</topology>
    </subcellularLocation>
    <subcellularLocation>
        <location evidence="1">Cell outer membrane</location>
        <topology evidence="1">Single-pass membrane protein</topology>
    </subcellularLocation>
    <subcellularLocation>
        <location evidence="3">Periplasm</location>
    </subcellularLocation>
</comment>
<keyword evidence="7 12" id="KW-0812">Transmembrane</keyword>
<keyword evidence="5" id="KW-0488">Methylation</keyword>
<feature type="domain" description="General secretion pathway GspH" evidence="13">
    <location>
        <begin position="48"/>
        <end position="140"/>
    </location>
</feature>
<protein>
    <submittedName>
        <fullName evidence="14">GspH/FimT family pseudopilin</fullName>
    </submittedName>
</protein>
<dbReference type="EMBL" id="CP115165">
    <property type="protein sequence ID" value="WDA57520.1"/>
    <property type="molecule type" value="Genomic_DNA"/>
</dbReference>
<evidence type="ECO:0000256" key="4">
    <source>
        <dbReference type="ARBA" id="ARBA00022475"/>
    </source>
</evidence>
<accession>A0ABY7UXE2</accession>
<keyword evidence="9 12" id="KW-1133">Transmembrane helix</keyword>
<name>A0ABY7UXE2_9DEIO</name>
<evidence type="ECO:0000313" key="14">
    <source>
        <dbReference type="EMBL" id="WDA57520.1"/>
    </source>
</evidence>
<keyword evidence="15" id="KW-1185">Reference proteome</keyword>
<reference evidence="14 15" key="1">
    <citation type="submission" date="2022-12" db="EMBL/GenBank/DDBJ databases">
        <title>Genome Sequence of Deinococcus aquaticus Type Strain PB314.</title>
        <authorList>
            <person name="Albert C."/>
            <person name="Hill J."/>
            <person name="Boren L."/>
            <person name="Scholz-Ng S."/>
            <person name="Fatema N."/>
            <person name="Grosso R."/>
            <person name="Soboslay E."/>
            <person name="Tuohy J."/>
        </authorList>
    </citation>
    <scope>NUCLEOTIDE SEQUENCE [LARGE SCALE GENOMIC DNA]</scope>
    <source>
        <strain evidence="14 15">PB-314</strain>
    </source>
</reference>
<organism evidence="14 15">
    <name type="scientific">Deinococcus aquaticus</name>
    <dbReference type="NCBI Taxonomy" id="328692"/>
    <lineage>
        <taxon>Bacteria</taxon>
        <taxon>Thermotogati</taxon>
        <taxon>Deinococcota</taxon>
        <taxon>Deinococci</taxon>
        <taxon>Deinococcales</taxon>
        <taxon>Deinococcaceae</taxon>
        <taxon>Deinococcus</taxon>
    </lineage>
</organism>
<keyword evidence="6" id="KW-0997">Cell inner membrane</keyword>
<proteinExistence type="predicted"/>
<dbReference type="Proteomes" id="UP001217044">
    <property type="component" value="Chromosome"/>
</dbReference>
<evidence type="ECO:0000256" key="11">
    <source>
        <dbReference type="ARBA" id="ARBA00023237"/>
    </source>
</evidence>
<keyword evidence="11" id="KW-0998">Cell outer membrane</keyword>
<keyword evidence="4" id="KW-1003">Cell membrane</keyword>
<dbReference type="RefSeq" id="WP_273987457.1">
    <property type="nucleotide sequence ID" value="NZ_BAABQT010000021.1"/>
</dbReference>
<evidence type="ECO:0000256" key="2">
    <source>
        <dbReference type="ARBA" id="ARBA00004377"/>
    </source>
</evidence>
<dbReference type="InterPro" id="IPR022346">
    <property type="entry name" value="T2SS_GspH"/>
</dbReference>
<dbReference type="Pfam" id="PF12019">
    <property type="entry name" value="GspH"/>
    <property type="match status" value="1"/>
</dbReference>
<evidence type="ECO:0000256" key="3">
    <source>
        <dbReference type="ARBA" id="ARBA00004418"/>
    </source>
</evidence>
<gene>
    <name evidence="14" type="ORF">M8445_09105</name>
</gene>
<sequence length="153" mass="15717">MTPANPRAWQAGFTLLELLLAMSILAIVAGIFGFTLLGTYRANQVREAASQLTGDLRQARSEALKTGQSASLTVAANSAAYTFTRAGTPQTRTLPAGVTLTSVVGSSNVVYTAPTGTTGGNGAIWTLTSPGGTRSLKVKVIGITGKVMIDATN</sequence>
<dbReference type="Gene3D" id="3.30.700.10">
    <property type="entry name" value="Glycoprotein, Type 4 Pilin"/>
    <property type="match status" value="1"/>
</dbReference>
<evidence type="ECO:0000313" key="15">
    <source>
        <dbReference type="Proteomes" id="UP001217044"/>
    </source>
</evidence>
<dbReference type="SUPFAM" id="SSF54523">
    <property type="entry name" value="Pili subunits"/>
    <property type="match status" value="1"/>
</dbReference>
<evidence type="ECO:0000256" key="1">
    <source>
        <dbReference type="ARBA" id="ARBA00004203"/>
    </source>
</evidence>
<evidence type="ECO:0000256" key="10">
    <source>
        <dbReference type="ARBA" id="ARBA00023136"/>
    </source>
</evidence>
<evidence type="ECO:0000259" key="13">
    <source>
        <dbReference type="Pfam" id="PF12019"/>
    </source>
</evidence>
<dbReference type="Pfam" id="PF07963">
    <property type="entry name" value="N_methyl"/>
    <property type="match status" value="1"/>
</dbReference>
<keyword evidence="10 12" id="KW-0472">Membrane</keyword>
<evidence type="ECO:0000256" key="7">
    <source>
        <dbReference type="ARBA" id="ARBA00022692"/>
    </source>
</evidence>
<evidence type="ECO:0000256" key="6">
    <source>
        <dbReference type="ARBA" id="ARBA00022519"/>
    </source>
</evidence>
<dbReference type="InterPro" id="IPR045584">
    <property type="entry name" value="Pilin-like"/>
</dbReference>
<dbReference type="NCBIfam" id="TIGR02532">
    <property type="entry name" value="IV_pilin_GFxxxE"/>
    <property type="match status" value="1"/>
</dbReference>